<dbReference type="KEGG" id="apra:G3A50_10345"/>
<organism evidence="1 2">
    <name type="scientific">Ancylobacter pratisalsi</name>
    <dbReference type="NCBI Taxonomy" id="1745854"/>
    <lineage>
        <taxon>Bacteria</taxon>
        <taxon>Pseudomonadati</taxon>
        <taxon>Pseudomonadota</taxon>
        <taxon>Alphaproteobacteria</taxon>
        <taxon>Hyphomicrobiales</taxon>
        <taxon>Xanthobacteraceae</taxon>
        <taxon>Ancylobacter</taxon>
    </lineage>
</organism>
<evidence type="ECO:0000313" key="1">
    <source>
        <dbReference type="EMBL" id="QIB34068.1"/>
    </source>
</evidence>
<accession>A0A6P1YL39</accession>
<dbReference type="InterPro" id="IPR010743">
    <property type="entry name" value="Methionine_synth_MetW"/>
</dbReference>
<dbReference type="AlphaFoldDB" id="A0A6P1YL39"/>
<keyword evidence="2" id="KW-1185">Reference proteome</keyword>
<dbReference type="SUPFAM" id="SSF53335">
    <property type="entry name" value="S-adenosyl-L-methionine-dependent methyltransferases"/>
    <property type="match status" value="1"/>
</dbReference>
<proteinExistence type="predicted"/>
<dbReference type="Pfam" id="PF07021">
    <property type="entry name" value="MetW"/>
    <property type="match status" value="1"/>
</dbReference>
<sequence length="227" mass="25234">MSLSDPTAKKPPVRDLTMSEAARTDTGARVDLLVIAEMVEPATRVLDVGCGDGVLLELLATTRGCDARGIELSREGVNASVSRGLAVIQGDADIDLADYPDNSFDYVILSQTIQATRRPKWVLEQMLRVGSHAVVSFPNFGFWRMRLELLMKGRMPRTENLPYSWHDTPNIHFCTIRDFVGLVDEVGAQIDQAVALNGYGQKVRFNWPWSVWNLVGEQAVFLLSRKG</sequence>
<dbReference type="Gene3D" id="3.40.50.150">
    <property type="entry name" value="Vaccinia Virus protein VP39"/>
    <property type="match status" value="1"/>
</dbReference>
<protein>
    <submittedName>
        <fullName evidence="1">Methionine biosynthesis protein MetW</fullName>
    </submittedName>
</protein>
<gene>
    <name evidence="1" type="primary">metW</name>
    <name evidence="1" type="ORF">G3A50_10345</name>
</gene>
<name>A0A6P1YL39_9HYPH</name>
<evidence type="ECO:0000313" key="2">
    <source>
        <dbReference type="Proteomes" id="UP000464751"/>
    </source>
</evidence>
<dbReference type="InterPro" id="IPR029063">
    <property type="entry name" value="SAM-dependent_MTases_sf"/>
</dbReference>
<dbReference type="Proteomes" id="UP000464751">
    <property type="component" value="Chromosome"/>
</dbReference>
<dbReference type="EMBL" id="CP048630">
    <property type="protein sequence ID" value="QIB34068.1"/>
    <property type="molecule type" value="Genomic_DNA"/>
</dbReference>
<reference evidence="1 2" key="1">
    <citation type="submission" date="2020-02" db="EMBL/GenBank/DDBJ databases">
        <authorList>
            <person name="Li G."/>
        </authorList>
    </citation>
    <scope>NUCLEOTIDE SEQUENCE [LARGE SCALE GENOMIC DNA]</scope>
    <source>
        <strain evidence="1 2">DSM 102029</strain>
    </source>
</reference>
<dbReference type="NCBIfam" id="TIGR02081">
    <property type="entry name" value="metW"/>
    <property type="match status" value="1"/>
</dbReference>
<dbReference type="CDD" id="cd02440">
    <property type="entry name" value="AdoMet_MTases"/>
    <property type="match status" value="1"/>
</dbReference>